<gene>
    <name evidence="1" type="ORF">C7B46_11125</name>
</gene>
<dbReference type="PANTHER" id="PTHR38456">
    <property type="entry name" value="CYCLIC DI-AMP RECEPTOR A"/>
    <property type="match status" value="1"/>
</dbReference>
<organism evidence="1 2">
    <name type="scientific">Sulfobacillus benefaciens</name>
    <dbReference type="NCBI Taxonomy" id="453960"/>
    <lineage>
        <taxon>Bacteria</taxon>
        <taxon>Bacillati</taxon>
        <taxon>Bacillota</taxon>
        <taxon>Clostridia</taxon>
        <taxon>Eubacteriales</taxon>
        <taxon>Clostridiales Family XVII. Incertae Sedis</taxon>
        <taxon>Sulfobacillus</taxon>
    </lineage>
</organism>
<evidence type="ECO:0008006" key="3">
    <source>
        <dbReference type="Google" id="ProtNLM"/>
    </source>
</evidence>
<dbReference type="Pfam" id="PF06153">
    <property type="entry name" value="CdAMP_rec"/>
    <property type="match status" value="1"/>
</dbReference>
<dbReference type="InterPro" id="IPR011322">
    <property type="entry name" value="N-reg_PII-like_a/b"/>
</dbReference>
<sequence length="107" mass="11787">MKMILAIIQNADRDNLTSALRKAKFGHTRLNTTGGFLRQGNTTLVIGVEDAEVETVLRLIESTCHEREVLHRPGSGALHADAYVEPVKILVGGATVFVLTMDQFRKL</sequence>
<reference evidence="1 2" key="1">
    <citation type="journal article" date="2014" name="BMC Genomics">
        <title>Comparison of environmental and isolate Sulfobacillus genomes reveals diverse carbon, sulfur, nitrogen, and hydrogen metabolisms.</title>
        <authorList>
            <person name="Justice N.B."/>
            <person name="Norman A."/>
            <person name="Brown C.T."/>
            <person name="Singh A."/>
            <person name="Thomas B.C."/>
            <person name="Banfield J.F."/>
        </authorList>
    </citation>
    <scope>NUCLEOTIDE SEQUENCE [LARGE SCALE GENOMIC DNA]</scope>
    <source>
        <strain evidence="1">AMDSBA4</strain>
    </source>
</reference>
<dbReference type="AlphaFoldDB" id="A0A2T2XF66"/>
<proteinExistence type="predicted"/>
<name>A0A2T2XF66_9FIRM</name>
<dbReference type="InterPro" id="IPR015867">
    <property type="entry name" value="N-reg_PII/ATP_PRibTrfase_C"/>
</dbReference>
<dbReference type="Gene3D" id="3.30.70.120">
    <property type="match status" value="1"/>
</dbReference>
<protein>
    <recommendedName>
        <fullName evidence="3">Transcriptional regulator</fullName>
    </recommendedName>
</protein>
<evidence type="ECO:0000313" key="1">
    <source>
        <dbReference type="EMBL" id="PSR33117.1"/>
    </source>
</evidence>
<dbReference type="SUPFAM" id="SSF54913">
    <property type="entry name" value="GlnB-like"/>
    <property type="match status" value="1"/>
</dbReference>
<dbReference type="EMBL" id="PXYW01000026">
    <property type="protein sequence ID" value="PSR33117.1"/>
    <property type="molecule type" value="Genomic_DNA"/>
</dbReference>
<evidence type="ECO:0000313" key="2">
    <source>
        <dbReference type="Proteomes" id="UP000242972"/>
    </source>
</evidence>
<dbReference type="Proteomes" id="UP000242972">
    <property type="component" value="Unassembled WGS sequence"/>
</dbReference>
<dbReference type="InterPro" id="IPR010375">
    <property type="entry name" value="CdAMP_rec"/>
</dbReference>
<dbReference type="PANTHER" id="PTHR38456:SF1">
    <property type="entry name" value="CYCLIC DI-AMP RECEPTOR A"/>
    <property type="match status" value="1"/>
</dbReference>
<accession>A0A2T2XF66</accession>
<comment type="caution">
    <text evidence="1">The sequence shown here is derived from an EMBL/GenBank/DDBJ whole genome shotgun (WGS) entry which is preliminary data.</text>
</comment>